<dbReference type="Proteomes" id="UP000805193">
    <property type="component" value="Unassembled WGS sequence"/>
</dbReference>
<proteinExistence type="predicted"/>
<comment type="caution">
    <text evidence="1">The sequence shown here is derived from an EMBL/GenBank/DDBJ whole genome shotgun (WGS) entry which is preliminary data.</text>
</comment>
<name>A0AC60PLQ0_IXOPE</name>
<reference evidence="1 2" key="1">
    <citation type="journal article" date="2020" name="Cell">
        <title>Large-Scale Comparative Analyses of Tick Genomes Elucidate Their Genetic Diversity and Vector Capacities.</title>
        <authorList>
            <consortium name="Tick Genome and Microbiome Consortium (TIGMIC)"/>
            <person name="Jia N."/>
            <person name="Wang J."/>
            <person name="Shi W."/>
            <person name="Du L."/>
            <person name="Sun Y."/>
            <person name="Zhan W."/>
            <person name="Jiang J.F."/>
            <person name="Wang Q."/>
            <person name="Zhang B."/>
            <person name="Ji P."/>
            <person name="Bell-Sakyi L."/>
            <person name="Cui X.M."/>
            <person name="Yuan T.T."/>
            <person name="Jiang B.G."/>
            <person name="Yang W.F."/>
            <person name="Lam T.T."/>
            <person name="Chang Q.C."/>
            <person name="Ding S.J."/>
            <person name="Wang X.J."/>
            <person name="Zhu J.G."/>
            <person name="Ruan X.D."/>
            <person name="Zhao L."/>
            <person name="Wei J.T."/>
            <person name="Ye R.Z."/>
            <person name="Que T.C."/>
            <person name="Du C.H."/>
            <person name="Zhou Y.H."/>
            <person name="Cheng J.X."/>
            <person name="Dai P.F."/>
            <person name="Guo W.B."/>
            <person name="Han X.H."/>
            <person name="Huang E.J."/>
            <person name="Li L.F."/>
            <person name="Wei W."/>
            <person name="Gao Y.C."/>
            <person name="Liu J.Z."/>
            <person name="Shao H.Z."/>
            <person name="Wang X."/>
            <person name="Wang C.C."/>
            <person name="Yang T.C."/>
            <person name="Huo Q.B."/>
            <person name="Li W."/>
            <person name="Chen H.Y."/>
            <person name="Chen S.E."/>
            <person name="Zhou L.G."/>
            <person name="Ni X.B."/>
            <person name="Tian J.H."/>
            <person name="Sheng Y."/>
            <person name="Liu T."/>
            <person name="Pan Y.S."/>
            <person name="Xia L.Y."/>
            <person name="Li J."/>
            <person name="Zhao F."/>
            <person name="Cao W.C."/>
        </authorList>
    </citation>
    <scope>NUCLEOTIDE SEQUENCE [LARGE SCALE GENOMIC DNA]</scope>
    <source>
        <strain evidence="1">Iper-2018</strain>
    </source>
</reference>
<evidence type="ECO:0000313" key="1">
    <source>
        <dbReference type="EMBL" id="KAG0421498.1"/>
    </source>
</evidence>
<organism evidence="1 2">
    <name type="scientific">Ixodes persulcatus</name>
    <name type="common">Taiga tick</name>
    <dbReference type="NCBI Taxonomy" id="34615"/>
    <lineage>
        <taxon>Eukaryota</taxon>
        <taxon>Metazoa</taxon>
        <taxon>Ecdysozoa</taxon>
        <taxon>Arthropoda</taxon>
        <taxon>Chelicerata</taxon>
        <taxon>Arachnida</taxon>
        <taxon>Acari</taxon>
        <taxon>Parasitiformes</taxon>
        <taxon>Ixodida</taxon>
        <taxon>Ixodoidea</taxon>
        <taxon>Ixodidae</taxon>
        <taxon>Ixodinae</taxon>
        <taxon>Ixodes</taxon>
    </lineage>
</organism>
<dbReference type="EMBL" id="JABSTQ010010357">
    <property type="protein sequence ID" value="KAG0421498.1"/>
    <property type="molecule type" value="Genomic_DNA"/>
</dbReference>
<protein>
    <submittedName>
        <fullName evidence="1">Uncharacterized protein</fullName>
    </submittedName>
</protein>
<accession>A0AC60PLQ0</accession>
<keyword evidence="2" id="KW-1185">Reference proteome</keyword>
<gene>
    <name evidence="1" type="ORF">HPB47_002610</name>
</gene>
<evidence type="ECO:0000313" key="2">
    <source>
        <dbReference type="Proteomes" id="UP000805193"/>
    </source>
</evidence>
<sequence>MVLTRLTYVLEEAVDDPHYDSAQTGFRPGLCTHDILHLLRNFVGKRRRGTNKVPGLLVAVDLRKAFDTVEHSAVIKELEESGAGTPIINFVKRFLKNCTFNISSGAQQPRMFQNSHGVPQGAICSPTLFNLVRRKEQECCAPSHTFSKQLMRTTSPFGWTPVIKARH</sequence>